<reference evidence="3 4" key="1">
    <citation type="submission" date="2007-01" db="EMBL/GenBank/DDBJ databases">
        <authorList>
            <person name="Haygood M."/>
            <person name="Podell S."/>
            <person name="Anderson C."/>
            <person name="Hopkinson B."/>
            <person name="Roe K."/>
            <person name="Barbeau K."/>
            <person name="Gaasterland T."/>
            <person name="Ferriera S."/>
            <person name="Johnson J."/>
            <person name="Kravitz S."/>
            <person name="Beeson K."/>
            <person name="Sutton G."/>
            <person name="Rogers Y.-H."/>
            <person name="Friedman R."/>
            <person name="Frazier M."/>
            <person name="Venter J.C."/>
        </authorList>
    </citation>
    <scope>NUCLEOTIDE SEQUENCE [LARGE SCALE GENOMIC DNA]</scope>
    <source>
        <strain evidence="3 4">ATCC 23134</strain>
    </source>
</reference>
<dbReference type="GO" id="GO:0035999">
    <property type="term" value="P:tetrahydrofolate interconversion"/>
    <property type="evidence" value="ECO:0007669"/>
    <property type="project" value="TreeGrafter"/>
</dbReference>
<dbReference type="eggNOG" id="COG0190">
    <property type="taxonomic scope" value="Bacteria"/>
</dbReference>
<accession>A1ZUI3</accession>
<dbReference type="GO" id="GO:0004488">
    <property type="term" value="F:methylenetetrahydrofolate dehydrogenase (NADP+) activity"/>
    <property type="evidence" value="ECO:0007669"/>
    <property type="project" value="InterPro"/>
</dbReference>
<evidence type="ECO:0000256" key="1">
    <source>
        <dbReference type="ARBA" id="ARBA00012776"/>
    </source>
</evidence>
<proteinExistence type="predicted"/>
<comment type="caution">
    <text evidence="3">The sequence shown here is derived from an EMBL/GenBank/DDBJ whole genome shotgun (WGS) entry which is preliminary data.</text>
</comment>
<dbReference type="AlphaFoldDB" id="A1ZUI3"/>
<protein>
    <recommendedName>
        <fullName evidence="1">methenyltetrahydrofolate cyclohydrolase</fullName>
        <ecNumber evidence="1">3.5.4.9</ecNumber>
    </recommendedName>
</protein>
<dbReference type="InterPro" id="IPR020631">
    <property type="entry name" value="THF_DH/CycHdrlase_NAD-bd_dom"/>
</dbReference>
<keyword evidence="3" id="KW-0378">Hydrolase</keyword>
<dbReference type="PANTHER" id="PTHR48099:SF5">
    <property type="entry name" value="C-1-TETRAHYDROFOLATE SYNTHASE, CYTOPLASMIC"/>
    <property type="match status" value="1"/>
</dbReference>
<dbReference type="Proteomes" id="UP000004095">
    <property type="component" value="Unassembled WGS sequence"/>
</dbReference>
<dbReference type="Gene3D" id="3.40.50.10860">
    <property type="entry name" value="Leucine Dehydrogenase, chain A, domain 1"/>
    <property type="match status" value="1"/>
</dbReference>
<evidence type="ECO:0000313" key="3">
    <source>
        <dbReference type="EMBL" id="EAY26002.1"/>
    </source>
</evidence>
<name>A1ZUI3_MICM2</name>
<dbReference type="InterPro" id="IPR000672">
    <property type="entry name" value="THF_DH/CycHdrlase"/>
</dbReference>
<dbReference type="InterPro" id="IPR036291">
    <property type="entry name" value="NAD(P)-bd_dom_sf"/>
</dbReference>
<evidence type="ECO:0000259" key="2">
    <source>
        <dbReference type="Pfam" id="PF02882"/>
    </source>
</evidence>
<dbReference type="RefSeq" id="WP_002701810.1">
    <property type="nucleotide sequence ID" value="NZ_AAWS01000040.1"/>
</dbReference>
<gene>
    <name evidence="3" type="ORF">M23134_07151</name>
</gene>
<dbReference type="SUPFAM" id="SSF51735">
    <property type="entry name" value="NAD(P)-binding Rossmann-fold domains"/>
    <property type="match status" value="1"/>
</dbReference>
<dbReference type="EC" id="3.5.4.9" evidence="1"/>
<dbReference type="Pfam" id="PF02882">
    <property type="entry name" value="THF_DHG_CYH_C"/>
    <property type="match status" value="1"/>
</dbReference>
<dbReference type="EMBL" id="AAWS01000040">
    <property type="protein sequence ID" value="EAY26002.1"/>
    <property type="molecule type" value="Genomic_DNA"/>
</dbReference>
<feature type="domain" description="Tetrahydrofolate dehydrogenase/cyclohydrolase NAD(P)-binding" evidence="2">
    <location>
        <begin position="52"/>
        <end position="201"/>
    </location>
</feature>
<dbReference type="OrthoDB" id="9803580at2"/>
<dbReference type="PANTHER" id="PTHR48099">
    <property type="entry name" value="C-1-TETRAHYDROFOLATE SYNTHASE, CYTOPLASMIC-RELATED"/>
    <property type="match status" value="1"/>
</dbReference>
<evidence type="ECO:0000313" key="4">
    <source>
        <dbReference type="Proteomes" id="UP000004095"/>
    </source>
</evidence>
<organism evidence="3 4">
    <name type="scientific">Microscilla marina ATCC 23134</name>
    <dbReference type="NCBI Taxonomy" id="313606"/>
    <lineage>
        <taxon>Bacteria</taxon>
        <taxon>Pseudomonadati</taxon>
        <taxon>Bacteroidota</taxon>
        <taxon>Cytophagia</taxon>
        <taxon>Cytophagales</taxon>
        <taxon>Microscillaceae</taxon>
        <taxon>Microscilla</taxon>
    </lineage>
</organism>
<dbReference type="PRINTS" id="PR00085">
    <property type="entry name" value="THFDHDRGNASE"/>
</dbReference>
<keyword evidence="4" id="KW-1185">Reference proteome</keyword>
<dbReference type="GO" id="GO:0004477">
    <property type="term" value="F:methenyltetrahydrofolate cyclohydrolase activity"/>
    <property type="evidence" value="ECO:0007669"/>
    <property type="project" value="UniProtKB-EC"/>
</dbReference>
<sequence length="233" mass="25253">MIDSLNKDTNIGAVIVQSPPPKGLENIVKKLNPKKDLDALSGDKKNRMFPYPATSEGIVRIVEPFAEAGKKIVVVGGGGFIGEGVITMLKEKGIKPHIIDPRVIDDPGYQGKDLALMKNYDIIISTVGKEGLIKGKDLKDDHTLIVDTGFVPLENVDKLTSKNVKGDVDPTAKNKTKFVTPVPGGTGPVEMAVLMERVAKLFGIEVPSWKVEADDIENKEDGARLKLKVVFDK</sequence>
<dbReference type="Gene3D" id="3.40.50.720">
    <property type="entry name" value="NAD(P)-binding Rossmann-like Domain"/>
    <property type="match status" value="1"/>
</dbReference>
<dbReference type="GO" id="GO:0005829">
    <property type="term" value="C:cytosol"/>
    <property type="evidence" value="ECO:0007669"/>
    <property type="project" value="TreeGrafter"/>
</dbReference>